<comment type="caution">
    <text evidence="3">The sequence shown here is derived from an EMBL/GenBank/DDBJ whole genome shotgun (WGS) entry which is preliminary data.</text>
</comment>
<evidence type="ECO:0000259" key="2">
    <source>
        <dbReference type="SMART" id="SM00666"/>
    </source>
</evidence>
<dbReference type="InterPro" id="IPR000270">
    <property type="entry name" value="PB1_dom"/>
</dbReference>
<feature type="compositionally biased region" description="Polar residues" evidence="1">
    <location>
        <begin position="484"/>
        <end position="494"/>
    </location>
</feature>
<accession>A0AAD3TDC3</accession>
<dbReference type="CDD" id="cd06410">
    <property type="entry name" value="PB1_UP2"/>
    <property type="match status" value="1"/>
</dbReference>
<dbReference type="Proteomes" id="UP001279734">
    <property type="component" value="Unassembled WGS sequence"/>
</dbReference>
<dbReference type="PANTHER" id="PTHR31066:SF68">
    <property type="entry name" value="SERINE_THREONINE-PROTEIN KINASE YAKA-RELATED"/>
    <property type="match status" value="1"/>
</dbReference>
<gene>
    <name evidence="3" type="ORF">Nepgr_029062</name>
</gene>
<dbReference type="Pfam" id="PF00564">
    <property type="entry name" value="PB1"/>
    <property type="match status" value="1"/>
</dbReference>
<sequence length="556" mass="61600">MDATSEAIASPDARAAANLDFTEPTPPTMLRLMCSFGGHILPRRHDKALCYVGGETRLVGVERRIASSYFLLIDFLSHRLLNGRPVSLRYKLPNDDLDSLISITSEEDVANMIDEYDNIPISPQSSRLRFFLFHDKPDLKSLDSVLQDAKSKVEEGQVESVGKDAVESVVAPESRAFETSPSFGSTDSSASVSDLLPAWMVDEEGNGASPLKHLKVNLAPLDSIWSDSTPASPTFPTVNVFYQDPVGYPDYINEVPDYISVLSAKTDSLTVEGYPLSQPTDHLQPPPRALPQSQLQEVHPEPLTFVYDDTVSHPEYGYCRVCLKRLESGSNESVYPGIHCCYTGTMAAASYPTIYQSSPQHQQQSTNDQLNTPLPDFLMPIEQEQPYDQLNDSFQDFLVHNEQAQPHDVSVEGNVKCSSCLTPRDHLPSHSNAVIPTSSLFYEELTPCPPAYDFTEEVCRMTEEAIPPPTVLSNEHPQQIADFPSTSQPSQPTVASAAENSYYLDEYEDPDGAEIYKSQPPAPKLYSLFEAMPNDIPSMLSEYLTQLSSDITKRTL</sequence>
<dbReference type="EMBL" id="BSYO01000032">
    <property type="protein sequence ID" value="GMH27219.1"/>
    <property type="molecule type" value="Genomic_DNA"/>
</dbReference>
<organism evidence="3 4">
    <name type="scientific">Nepenthes gracilis</name>
    <name type="common">Slender pitcher plant</name>
    <dbReference type="NCBI Taxonomy" id="150966"/>
    <lineage>
        <taxon>Eukaryota</taxon>
        <taxon>Viridiplantae</taxon>
        <taxon>Streptophyta</taxon>
        <taxon>Embryophyta</taxon>
        <taxon>Tracheophyta</taxon>
        <taxon>Spermatophyta</taxon>
        <taxon>Magnoliopsida</taxon>
        <taxon>eudicotyledons</taxon>
        <taxon>Gunneridae</taxon>
        <taxon>Pentapetalae</taxon>
        <taxon>Caryophyllales</taxon>
        <taxon>Nepenthaceae</taxon>
        <taxon>Nepenthes</taxon>
    </lineage>
</organism>
<feature type="domain" description="PB1" evidence="2">
    <location>
        <begin position="44"/>
        <end position="135"/>
    </location>
</feature>
<dbReference type="PANTHER" id="PTHR31066">
    <property type="entry name" value="OS05G0427100 PROTEIN-RELATED"/>
    <property type="match status" value="1"/>
</dbReference>
<evidence type="ECO:0000256" key="1">
    <source>
        <dbReference type="SAM" id="MobiDB-lite"/>
    </source>
</evidence>
<dbReference type="InterPro" id="IPR053198">
    <property type="entry name" value="Gynoecium_Dev_Regulator"/>
</dbReference>
<dbReference type="SMART" id="SM00666">
    <property type="entry name" value="PB1"/>
    <property type="match status" value="1"/>
</dbReference>
<dbReference type="AlphaFoldDB" id="A0AAD3TDC3"/>
<name>A0AAD3TDC3_NEPGR</name>
<proteinExistence type="predicted"/>
<reference evidence="3" key="1">
    <citation type="submission" date="2023-05" db="EMBL/GenBank/DDBJ databases">
        <title>Nepenthes gracilis genome sequencing.</title>
        <authorList>
            <person name="Fukushima K."/>
        </authorList>
    </citation>
    <scope>NUCLEOTIDE SEQUENCE</scope>
    <source>
        <strain evidence="3">SING2019-196</strain>
    </source>
</reference>
<dbReference type="SUPFAM" id="SSF54277">
    <property type="entry name" value="CAD &amp; PB1 domains"/>
    <property type="match status" value="1"/>
</dbReference>
<evidence type="ECO:0000313" key="3">
    <source>
        <dbReference type="EMBL" id="GMH27219.1"/>
    </source>
</evidence>
<feature type="region of interest" description="Disordered" evidence="1">
    <location>
        <begin position="469"/>
        <end position="496"/>
    </location>
</feature>
<protein>
    <recommendedName>
        <fullName evidence="2">PB1 domain-containing protein</fullName>
    </recommendedName>
</protein>
<keyword evidence="4" id="KW-1185">Reference proteome</keyword>
<evidence type="ECO:0000313" key="4">
    <source>
        <dbReference type="Proteomes" id="UP001279734"/>
    </source>
</evidence>